<proteinExistence type="predicted"/>
<evidence type="ECO:0000256" key="10">
    <source>
        <dbReference type="PROSITE-ProRule" id="PRU00134"/>
    </source>
</evidence>
<keyword evidence="6" id="KW-0862">Zinc</keyword>
<dbReference type="InterPro" id="IPR052097">
    <property type="entry name" value="SET-MYND_domain_protein"/>
</dbReference>
<dbReference type="InterPro" id="IPR044421">
    <property type="entry name" value="SMYD4_SET"/>
</dbReference>
<protein>
    <recommendedName>
        <fullName evidence="8">Protein-lysine N-methyltransferase SMYD4</fullName>
    </recommendedName>
    <alternativeName>
        <fullName evidence="9">SET and MYND domain-containing protein 4</fullName>
    </alternativeName>
</protein>
<evidence type="ECO:0000259" key="13">
    <source>
        <dbReference type="PROSITE" id="PS50865"/>
    </source>
</evidence>
<keyword evidence="2" id="KW-0808">Transferase</keyword>
<dbReference type="SUPFAM" id="SSF82199">
    <property type="entry name" value="SET domain"/>
    <property type="match status" value="1"/>
</dbReference>
<sequence>METPATSLNGVESSPSKTVQEEKVHPVVERISLPEEKGENEEPEDKEDSKKDVGKQQNEIDEIELEFPKVDVVEAVKVAIQQYDNVDNVNAVFSACKTDIERFRVLYSNPVIYDAVEIKEDYISKDLEMAKKLRTDGNEKFKAKQNTAALQLYSKSIIMAPLPKDNNSPELSLAFANRSAVLYHLEKYILCLQDIKMALKYQYPEKLKYKLYERKGKCYYYLKQKEEAITAFEDSMEHLENSGLDENKSEAIENDIIKQVMKARKIKNTVPLTKKVQDFNHCHGTVPKICNPSPEIPCTSDSLVLKYSPDRGRGIYTTKDVEVGELLIFEKPYASVVLESYDLTHCCNCSNRVFAPIPCEYCSGIIFCSEECQIEGWKLYHFAECKVLQTMHNTELGLGHLALRMVLKAGLQNILQNSKKYPEKIKSDVLRMGFNKDGIYSSDDYDAVYTLVKHSEKRTLGDLFKRTVMAIFLVKCLEKSLTAQPLASKSHLPEKCIIGSHILRHIQMLPCNAHEVSELDYRQFDLPNSQTVEIGPAIYATLSLINHSCDPNVVRHSYGNNCAVRAIRNIPKGTEIFDNYGALSPLCSKKDRQEKLMYQYYFKCSCKACIENWPLYFNIPSEVPFFYCEKCSGPLVVPEDGKTQRTMCEKCRYVQDMTPKIDVFMRSDEIFTKKLKEIVKGEVTSDALDVLTNHLRTLDRLIVRPFADYNDCQEAIKQCLNLQANCKKRDIYN</sequence>
<keyword evidence="15" id="KW-1185">Reference proteome</keyword>
<dbReference type="SUPFAM" id="SSF144232">
    <property type="entry name" value="HIT/MYND zinc finger-like"/>
    <property type="match status" value="1"/>
</dbReference>
<evidence type="ECO:0000256" key="1">
    <source>
        <dbReference type="ARBA" id="ARBA00022603"/>
    </source>
</evidence>
<keyword evidence="1" id="KW-0489">Methyltransferase</keyword>
<evidence type="ECO:0000313" key="15">
    <source>
        <dbReference type="Proteomes" id="UP001347796"/>
    </source>
</evidence>
<dbReference type="EMBL" id="JAZGQO010000002">
    <property type="protein sequence ID" value="KAK6191540.1"/>
    <property type="molecule type" value="Genomic_DNA"/>
</dbReference>
<dbReference type="GO" id="GO:0008168">
    <property type="term" value="F:methyltransferase activity"/>
    <property type="evidence" value="ECO:0007669"/>
    <property type="project" value="UniProtKB-KW"/>
</dbReference>
<dbReference type="SMART" id="SM00317">
    <property type="entry name" value="SET"/>
    <property type="match status" value="1"/>
</dbReference>
<dbReference type="InterPro" id="IPR011990">
    <property type="entry name" value="TPR-like_helical_dom_sf"/>
</dbReference>
<dbReference type="Gene3D" id="1.10.220.160">
    <property type="match status" value="1"/>
</dbReference>
<evidence type="ECO:0000256" key="4">
    <source>
        <dbReference type="ARBA" id="ARBA00022723"/>
    </source>
</evidence>
<evidence type="ECO:0000256" key="7">
    <source>
        <dbReference type="ARBA" id="ARBA00093423"/>
    </source>
</evidence>
<organism evidence="14 15">
    <name type="scientific">Patella caerulea</name>
    <name type="common">Rayed Mediterranean limpet</name>
    <dbReference type="NCBI Taxonomy" id="87958"/>
    <lineage>
        <taxon>Eukaryota</taxon>
        <taxon>Metazoa</taxon>
        <taxon>Spiralia</taxon>
        <taxon>Lophotrochozoa</taxon>
        <taxon>Mollusca</taxon>
        <taxon>Gastropoda</taxon>
        <taxon>Patellogastropoda</taxon>
        <taxon>Patelloidea</taxon>
        <taxon>Patellidae</taxon>
        <taxon>Patella</taxon>
    </lineage>
</organism>
<dbReference type="PANTHER" id="PTHR46165">
    <property type="entry name" value="SET AND MYND DOMAIN-CONTAINING PROTEIN 4"/>
    <property type="match status" value="1"/>
</dbReference>
<dbReference type="GO" id="GO:0042826">
    <property type="term" value="F:histone deacetylase binding"/>
    <property type="evidence" value="ECO:0007669"/>
    <property type="project" value="TreeGrafter"/>
</dbReference>
<dbReference type="InterPro" id="IPR019734">
    <property type="entry name" value="TPR_rpt"/>
</dbReference>
<evidence type="ECO:0000313" key="14">
    <source>
        <dbReference type="EMBL" id="KAK6191540.1"/>
    </source>
</evidence>
<dbReference type="PANTHER" id="PTHR46165:SF7">
    <property type="entry name" value="SET AND MYND DOMAIN-CONTAINING PROTEIN 4"/>
    <property type="match status" value="1"/>
</dbReference>
<feature type="domain" description="MYND-type" evidence="13">
    <location>
        <begin position="346"/>
        <end position="385"/>
    </location>
</feature>
<reference evidence="14 15" key="1">
    <citation type="submission" date="2024-01" db="EMBL/GenBank/DDBJ databases">
        <title>The genome of the rayed Mediterranean limpet Patella caerulea (Linnaeus, 1758).</title>
        <authorList>
            <person name="Anh-Thu Weber A."/>
            <person name="Halstead-Nussloch G."/>
        </authorList>
    </citation>
    <scope>NUCLEOTIDE SEQUENCE [LARGE SCALE GENOMIC DNA]</scope>
    <source>
        <strain evidence="14">AATW-2023a</strain>
        <tissue evidence="14">Whole specimen</tissue>
    </source>
</reference>
<keyword evidence="4" id="KW-0479">Metal-binding</keyword>
<dbReference type="InterPro" id="IPR001214">
    <property type="entry name" value="SET_dom"/>
</dbReference>
<dbReference type="AlphaFoldDB" id="A0AAN8Q4U3"/>
<evidence type="ECO:0000256" key="8">
    <source>
        <dbReference type="ARBA" id="ARBA00093635"/>
    </source>
</evidence>
<dbReference type="GO" id="GO:0005634">
    <property type="term" value="C:nucleus"/>
    <property type="evidence" value="ECO:0007669"/>
    <property type="project" value="TreeGrafter"/>
</dbReference>
<feature type="compositionally biased region" description="Polar residues" evidence="11">
    <location>
        <begin position="1"/>
        <end position="18"/>
    </location>
</feature>
<dbReference type="Proteomes" id="UP001347796">
    <property type="component" value="Unassembled WGS sequence"/>
</dbReference>
<evidence type="ECO:0000256" key="6">
    <source>
        <dbReference type="ARBA" id="ARBA00022833"/>
    </source>
</evidence>
<feature type="region of interest" description="Disordered" evidence="11">
    <location>
        <begin position="1"/>
        <end position="57"/>
    </location>
</feature>
<dbReference type="SMART" id="SM00028">
    <property type="entry name" value="TPR"/>
    <property type="match status" value="3"/>
</dbReference>
<dbReference type="CDD" id="cd10536">
    <property type="entry name" value="SET_SMYD4"/>
    <property type="match status" value="1"/>
</dbReference>
<evidence type="ECO:0000259" key="12">
    <source>
        <dbReference type="PROSITE" id="PS50280"/>
    </source>
</evidence>
<dbReference type="Gene3D" id="1.25.40.10">
    <property type="entry name" value="Tetratricopeptide repeat domain"/>
    <property type="match status" value="1"/>
</dbReference>
<evidence type="ECO:0000256" key="11">
    <source>
        <dbReference type="SAM" id="MobiDB-lite"/>
    </source>
</evidence>
<evidence type="ECO:0000256" key="9">
    <source>
        <dbReference type="ARBA" id="ARBA00093680"/>
    </source>
</evidence>
<name>A0AAN8Q4U3_PATCE</name>
<dbReference type="Gene3D" id="2.170.270.10">
    <property type="entry name" value="SET domain"/>
    <property type="match status" value="1"/>
</dbReference>
<evidence type="ECO:0000256" key="2">
    <source>
        <dbReference type="ARBA" id="ARBA00022679"/>
    </source>
</evidence>
<dbReference type="Gene3D" id="6.10.140.2220">
    <property type="match status" value="1"/>
</dbReference>
<dbReference type="GO" id="GO:0032259">
    <property type="term" value="P:methylation"/>
    <property type="evidence" value="ECO:0007669"/>
    <property type="project" value="UniProtKB-KW"/>
</dbReference>
<dbReference type="InterPro" id="IPR002893">
    <property type="entry name" value="Znf_MYND"/>
</dbReference>
<dbReference type="SUPFAM" id="SSF48452">
    <property type="entry name" value="TPR-like"/>
    <property type="match status" value="1"/>
</dbReference>
<dbReference type="Pfam" id="PF00856">
    <property type="entry name" value="SET"/>
    <property type="match status" value="1"/>
</dbReference>
<dbReference type="InterPro" id="IPR046341">
    <property type="entry name" value="SET_dom_sf"/>
</dbReference>
<feature type="compositionally biased region" description="Basic and acidic residues" evidence="11">
    <location>
        <begin position="19"/>
        <end position="37"/>
    </location>
</feature>
<dbReference type="GO" id="GO:0008270">
    <property type="term" value="F:zinc ion binding"/>
    <property type="evidence" value="ECO:0007669"/>
    <property type="project" value="UniProtKB-KW"/>
</dbReference>
<evidence type="ECO:0000256" key="3">
    <source>
        <dbReference type="ARBA" id="ARBA00022691"/>
    </source>
</evidence>
<comment type="caution">
    <text evidence="14">The sequence shown here is derived from an EMBL/GenBank/DDBJ whole genome shotgun (WGS) entry which is preliminary data.</text>
</comment>
<dbReference type="PROSITE" id="PS50865">
    <property type="entry name" value="ZF_MYND_2"/>
    <property type="match status" value="1"/>
</dbReference>
<comment type="function">
    <text evidence="7">Protein-lysine N-methyltransferase. Monomethylates PRMT5, modulating its transcriptional activity. May also act as a histone methyltransferase. Plays a critical role in cardiac development. Acts as a key epigenetic regulator of gene expression during cardiac development via its dual activities as a methyltransferase and negative regulator of HDAC1.</text>
</comment>
<gene>
    <name evidence="14" type="ORF">SNE40_003204</name>
</gene>
<dbReference type="Pfam" id="PF01753">
    <property type="entry name" value="zf-MYND"/>
    <property type="match status" value="1"/>
</dbReference>
<feature type="domain" description="SET" evidence="12">
    <location>
        <begin position="301"/>
        <end position="581"/>
    </location>
</feature>
<dbReference type="GO" id="GO:0005737">
    <property type="term" value="C:cytoplasm"/>
    <property type="evidence" value="ECO:0007669"/>
    <property type="project" value="TreeGrafter"/>
</dbReference>
<keyword evidence="5 10" id="KW-0863">Zinc-finger</keyword>
<dbReference type="PROSITE" id="PS50280">
    <property type="entry name" value="SET"/>
    <property type="match status" value="1"/>
</dbReference>
<evidence type="ECO:0000256" key="5">
    <source>
        <dbReference type="ARBA" id="ARBA00022771"/>
    </source>
</evidence>
<accession>A0AAN8Q4U3</accession>
<keyword evidence="3" id="KW-0949">S-adenosyl-L-methionine</keyword>